<sequence length="584" mass="69040">MFFKYSLTVGFFILFWNLGQSQDTFTSEEALEQYKLITNEMSKSFPEDEFKTYRRTSFSESQLETYLSQHFKRLDLLSYIAGNYTFKLDAYLHSGNWFNLIGFPKESNASYKAFFEHYKQYEALLSQQEKADYVEMITFANSIMAANFEKMNLFKRAEAQHKIGMKFADTLKNIYHPSSINNYALFLYHGKRELDSALFYFKKALRIAQTSYPNHTLNGSIRDNIADIYRDKQNFIQARALYFKNFNFFQQTKNEKLKDLDYPRLISAGAQLIEMDIKLNHIEEAANSFKRLDEIYNTSEHSENILPESKIEFLTVKQLLLKKQNRAEEAYNTLQQLYRFSDSLNNIAAIQDKRWRDELNVITLDRVALNFEIEQIQKANKIKNQKLQFWIMCLILTVVIIVLLYLYKRRKQRMLNAFNKQLLTEQKLENASLKLEQLNHNIKAKERDLSDFAINLTQNYEWIKSLSDQLNAYKNGNVSEKPELLKNLEVELQNKINYDKRTKVFFERLDTLNNGFYNTLTTKFPSLTKNEIRLCSLIRLKISSRNIATLQNITLASLNTSRYRLRKKLNLPDDINLDDYILSL</sequence>
<reference evidence="3 4" key="1">
    <citation type="submission" date="2020-09" db="EMBL/GenBank/DDBJ databases">
        <title>TT11 complete genome.</title>
        <authorList>
            <person name="Wu Z."/>
        </authorList>
    </citation>
    <scope>NUCLEOTIDE SEQUENCE [LARGE SCALE GENOMIC DNA]</scope>
    <source>
        <strain evidence="3 4">TT11</strain>
    </source>
</reference>
<evidence type="ECO:0000313" key="3">
    <source>
        <dbReference type="EMBL" id="MBD0831989.1"/>
    </source>
</evidence>
<keyword evidence="1" id="KW-0175">Coiled coil</keyword>
<evidence type="ECO:0000256" key="2">
    <source>
        <dbReference type="SAM" id="Phobius"/>
    </source>
</evidence>
<dbReference type="InterPro" id="IPR016032">
    <property type="entry name" value="Sig_transdc_resp-reg_C-effctor"/>
</dbReference>
<proteinExistence type="predicted"/>
<dbReference type="RefSeq" id="WP_188229770.1">
    <property type="nucleotide sequence ID" value="NZ_JACVXB010000002.1"/>
</dbReference>
<feature type="coiled-coil region" evidence="1">
    <location>
        <begin position="421"/>
        <end position="455"/>
    </location>
</feature>
<dbReference type="SUPFAM" id="SSF46894">
    <property type="entry name" value="C-terminal effector domain of the bipartite response regulators"/>
    <property type="match status" value="1"/>
</dbReference>
<dbReference type="Gene3D" id="1.25.40.10">
    <property type="entry name" value="Tetratricopeptide repeat domain"/>
    <property type="match status" value="1"/>
</dbReference>
<dbReference type="GO" id="GO:0003677">
    <property type="term" value="F:DNA binding"/>
    <property type="evidence" value="ECO:0007669"/>
    <property type="project" value="InterPro"/>
</dbReference>
<keyword evidence="2" id="KW-1133">Transmembrane helix</keyword>
<name>A0A8J6UC47_9FLAO</name>
<keyword evidence="2" id="KW-0472">Membrane</keyword>
<dbReference type="InterPro" id="IPR011990">
    <property type="entry name" value="TPR-like_helical_dom_sf"/>
</dbReference>
<dbReference type="GO" id="GO:0006355">
    <property type="term" value="P:regulation of DNA-templated transcription"/>
    <property type="evidence" value="ECO:0007669"/>
    <property type="project" value="InterPro"/>
</dbReference>
<keyword evidence="4" id="KW-1185">Reference proteome</keyword>
<dbReference type="AlphaFoldDB" id="A0A8J6UC47"/>
<dbReference type="Proteomes" id="UP000600588">
    <property type="component" value="Unassembled WGS sequence"/>
</dbReference>
<organism evidence="3 4">
    <name type="scientific">Aestuariibaculum sediminum</name>
    <dbReference type="NCBI Taxonomy" id="2770637"/>
    <lineage>
        <taxon>Bacteria</taxon>
        <taxon>Pseudomonadati</taxon>
        <taxon>Bacteroidota</taxon>
        <taxon>Flavobacteriia</taxon>
        <taxon>Flavobacteriales</taxon>
        <taxon>Flavobacteriaceae</taxon>
    </lineage>
</organism>
<comment type="caution">
    <text evidence="3">The sequence shown here is derived from an EMBL/GenBank/DDBJ whole genome shotgun (WGS) entry which is preliminary data.</text>
</comment>
<evidence type="ECO:0000313" key="4">
    <source>
        <dbReference type="Proteomes" id="UP000600588"/>
    </source>
</evidence>
<protein>
    <submittedName>
        <fullName evidence="3">Tetratricopeptide repeat protein</fullName>
    </submittedName>
</protein>
<keyword evidence="2" id="KW-0812">Transmembrane</keyword>
<accession>A0A8J6UC47</accession>
<gene>
    <name evidence="3" type="ORF">ICJ83_07575</name>
</gene>
<feature type="transmembrane region" description="Helical" evidence="2">
    <location>
        <begin position="387"/>
        <end position="407"/>
    </location>
</feature>
<evidence type="ECO:0000256" key="1">
    <source>
        <dbReference type="SAM" id="Coils"/>
    </source>
</evidence>
<dbReference type="EMBL" id="JACVXB010000002">
    <property type="protein sequence ID" value="MBD0831989.1"/>
    <property type="molecule type" value="Genomic_DNA"/>
</dbReference>